<dbReference type="AlphaFoldDB" id="A0A9P6FXP7"/>
<evidence type="ECO:0000313" key="2">
    <source>
        <dbReference type="EMBL" id="KAF9583439.1"/>
    </source>
</evidence>
<protein>
    <submittedName>
        <fullName evidence="2">Uncharacterized protein</fullName>
    </submittedName>
</protein>
<sequence length="499" mass="53586">MADDDDDRRQRFRFHKDDEILLLEIVLRAKPCPYKISSRDGAIMVAWNTIADEFKNNCKPRPDGKSPLPRTCRSRCDKMIIDYMAMRATPHLRNQKKESREDKTKNDLLAKLAHIQGKVIDPALESAPGNPSGASADSAGTNIVRPPVATTPSTTIAASPTITTGQSSNTNNMITPSHVLAASTSNAIGGSSNSSGNSTPHQNYRGATTLRPIAPNLTTTHHRVGQTTADILTATALILPTGPTSLPPDPVASQKRRAPGGHGGHGQSGNSHSTGSAQESVPNQQQTTAATSLGYLQTGGAQPSTGSKRQKTDARNSVPGYQQPALPNLTDLSNVSTGGAVAADSDSDDNDGGYQYDGQGTDEADFGNTFEGNDDVNEGGLDPTSLILRSSANTAFGSPTNNRQVNRLPKRILSSPPLMGQSKLTRHPSQPQLLSTSKMELPMPVMPSQLDPDDRSYLMRTLALEEQKVKVEVDKIALEREKLALERTRLQWEMQQTNS</sequence>
<accession>A0A9P6FXP7</accession>
<evidence type="ECO:0000256" key="1">
    <source>
        <dbReference type="SAM" id="MobiDB-lite"/>
    </source>
</evidence>
<feature type="region of interest" description="Disordered" evidence="1">
    <location>
        <begin position="184"/>
        <end position="206"/>
    </location>
</feature>
<gene>
    <name evidence="2" type="ORF">BGW38_009454</name>
</gene>
<proteinExistence type="predicted"/>
<reference evidence="2" key="1">
    <citation type="journal article" date="2020" name="Fungal Divers.">
        <title>Resolving the Mortierellaceae phylogeny through synthesis of multi-gene phylogenetics and phylogenomics.</title>
        <authorList>
            <person name="Vandepol N."/>
            <person name="Liber J."/>
            <person name="Desiro A."/>
            <person name="Na H."/>
            <person name="Kennedy M."/>
            <person name="Barry K."/>
            <person name="Grigoriev I.V."/>
            <person name="Miller A.N."/>
            <person name="O'Donnell K."/>
            <person name="Stajich J.E."/>
            <person name="Bonito G."/>
        </authorList>
    </citation>
    <scope>NUCLEOTIDE SEQUENCE</scope>
    <source>
        <strain evidence="2">KOD1015</strain>
    </source>
</reference>
<feature type="region of interest" description="Disordered" evidence="1">
    <location>
        <begin position="240"/>
        <end position="384"/>
    </location>
</feature>
<dbReference type="Proteomes" id="UP000780801">
    <property type="component" value="Unassembled WGS sequence"/>
</dbReference>
<dbReference type="OrthoDB" id="2404318at2759"/>
<keyword evidence="3" id="KW-1185">Reference proteome</keyword>
<feature type="compositionally biased region" description="Low complexity" evidence="1">
    <location>
        <begin position="150"/>
        <end position="164"/>
    </location>
</feature>
<feature type="compositionally biased region" description="Polar residues" evidence="1">
    <location>
        <begin position="277"/>
        <end position="307"/>
    </location>
</feature>
<feature type="compositionally biased region" description="Low complexity" evidence="1">
    <location>
        <begin position="184"/>
        <end position="199"/>
    </location>
</feature>
<name>A0A9P6FXP7_9FUNG</name>
<dbReference type="EMBL" id="JAABOA010000698">
    <property type="protein sequence ID" value="KAF9583439.1"/>
    <property type="molecule type" value="Genomic_DNA"/>
</dbReference>
<organism evidence="2 3">
    <name type="scientific">Lunasporangiospora selenospora</name>
    <dbReference type="NCBI Taxonomy" id="979761"/>
    <lineage>
        <taxon>Eukaryota</taxon>
        <taxon>Fungi</taxon>
        <taxon>Fungi incertae sedis</taxon>
        <taxon>Mucoromycota</taxon>
        <taxon>Mortierellomycotina</taxon>
        <taxon>Mortierellomycetes</taxon>
        <taxon>Mortierellales</taxon>
        <taxon>Mortierellaceae</taxon>
        <taxon>Lunasporangiospora</taxon>
    </lineage>
</organism>
<comment type="caution">
    <text evidence="2">The sequence shown here is derived from an EMBL/GenBank/DDBJ whole genome shotgun (WGS) entry which is preliminary data.</text>
</comment>
<evidence type="ECO:0000313" key="3">
    <source>
        <dbReference type="Proteomes" id="UP000780801"/>
    </source>
</evidence>
<feature type="region of interest" description="Disordered" evidence="1">
    <location>
        <begin position="149"/>
        <end position="171"/>
    </location>
</feature>